<dbReference type="PANTHER" id="PTHR45691">
    <property type="entry name" value="PROTEIN DIAPHANOUS"/>
    <property type="match status" value="1"/>
</dbReference>
<dbReference type="EMBL" id="KK121161">
    <property type="protein sequence ID" value="KFM79877.1"/>
    <property type="molecule type" value="Genomic_DNA"/>
</dbReference>
<feature type="non-terminal residue" evidence="2">
    <location>
        <position position="539"/>
    </location>
</feature>
<feature type="region of interest" description="Disordered" evidence="1">
    <location>
        <begin position="106"/>
        <end position="130"/>
    </location>
</feature>
<dbReference type="Pfam" id="PF06346">
    <property type="entry name" value="Drf_FH1"/>
    <property type="match status" value="1"/>
</dbReference>
<proteinExistence type="predicted"/>
<name>A0A087UR88_STEMI</name>
<dbReference type="PANTHER" id="PTHR45691:SF1">
    <property type="entry name" value="FH2 DOMAIN-CONTAINING PROTEIN 1-RELATED"/>
    <property type="match status" value="1"/>
</dbReference>
<dbReference type="InterPro" id="IPR042201">
    <property type="entry name" value="FH2_Formin_sf"/>
</dbReference>
<gene>
    <name evidence="2" type="ORF">X975_24679</name>
</gene>
<feature type="compositionally biased region" description="Pro residues" evidence="1">
    <location>
        <begin position="308"/>
        <end position="451"/>
    </location>
</feature>
<dbReference type="GO" id="GO:0005884">
    <property type="term" value="C:actin filament"/>
    <property type="evidence" value="ECO:0007669"/>
    <property type="project" value="TreeGrafter"/>
</dbReference>
<feature type="compositionally biased region" description="Polar residues" evidence="1">
    <location>
        <begin position="107"/>
        <end position="130"/>
    </location>
</feature>
<feature type="region of interest" description="Disordered" evidence="1">
    <location>
        <begin position="281"/>
        <end position="453"/>
    </location>
</feature>
<evidence type="ECO:0000313" key="3">
    <source>
        <dbReference type="Proteomes" id="UP000054359"/>
    </source>
</evidence>
<keyword evidence="3" id="KW-1185">Reference proteome</keyword>
<dbReference type="SUPFAM" id="SSF101447">
    <property type="entry name" value="Formin homology 2 domain (FH2 domain)"/>
    <property type="match status" value="1"/>
</dbReference>
<dbReference type="Gene3D" id="1.20.58.2220">
    <property type="entry name" value="Formin, FH2 domain"/>
    <property type="match status" value="1"/>
</dbReference>
<dbReference type="OrthoDB" id="6430543at2759"/>
<accession>A0A087UR88</accession>
<feature type="compositionally biased region" description="Pro residues" evidence="1">
    <location>
        <begin position="285"/>
        <end position="301"/>
    </location>
</feature>
<feature type="region of interest" description="Disordered" evidence="1">
    <location>
        <begin position="1"/>
        <end position="38"/>
    </location>
</feature>
<organism evidence="2 3">
    <name type="scientific">Stegodyphus mimosarum</name>
    <name type="common">African social velvet spider</name>
    <dbReference type="NCBI Taxonomy" id="407821"/>
    <lineage>
        <taxon>Eukaryota</taxon>
        <taxon>Metazoa</taxon>
        <taxon>Ecdysozoa</taxon>
        <taxon>Arthropoda</taxon>
        <taxon>Chelicerata</taxon>
        <taxon>Arachnida</taxon>
        <taxon>Araneae</taxon>
        <taxon>Araneomorphae</taxon>
        <taxon>Entelegynae</taxon>
        <taxon>Eresoidea</taxon>
        <taxon>Eresidae</taxon>
        <taxon>Stegodyphus</taxon>
    </lineage>
</organism>
<dbReference type="OMA" id="IRTEEHY"/>
<protein>
    <submittedName>
        <fullName evidence="2">Bile salt-activated lipase</fullName>
    </submittedName>
</protein>
<reference evidence="2 3" key="1">
    <citation type="submission" date="2013-11" db="EMBL/GenBank/DDBJ databases">
        <title>Genome sequencing of Stegodyphus mimosarum.</title>
        <authorList>
            <person name="Bechsgaard J."/>
        </authorList>
    </citation>
    <scope>NUCLEOTIDE SEQUENCE [LARGE SCALE GENOMIC DNA]</scope>
</reference>
<feature type="compositionally biased region" description="Basic and acidic residues" evidence="1">
    <location>
        <begin position="527"/>
        <end position="539"/>
    </location>
</feature>
<evidence type="ECO:0000313" key="2">
    <source>
        <dbReference type="EMBL" id="KFM79877.1"/>
    </source>
</evidence>
<dbReference type="Proteomes" id="UP000054359">
    <property type="component" value="Unassembled WGS sequence"/>
</dbReference>
<feature type="region of interest" description="Disordered" evidence="1">
    <location>
        <begin position="519"/>
        <end position="539"/>
    </location>
</feature>
<dbReference type="AlphaFoldDB" id="A0A087UR88"/>
<dbReference type="STRING" id="407821.A0A087UR88"/>
<sequence>MYQWSKLEPSSPPSAYTTPGRLSPSAWPPKTPISPAYSERDLKEVISELYDQRVQKEHEKSSVFHLKPSHRIGEYEEKVARLELQLEKYQTLTEIEELTRRAKYVSCPTSPHSPCAATQTEPPRPTLSSSSQYDIASCTFLLTRSRFVQTESIRSLSRSIQTDIGSPLARNSVRVQTEDAGPDVIRGLPRVNSDVSEILPSLVTDRKPYFYRPSGSVSSFSLSSSTLLSEEPEIRTEEHYPLRGTQCERCHKPETVAVCTQTDLESNYELQNLSKEENFSLTCQIPPPEPMSTIPPPPPMPGMSNIPASPPVPATSSIPPPPPMPGTSSIPPPPPMPGSGILPPPPMPGSGIPPPPPMPGSGIPPPPPMPGSGIPPPPPMPGSGIPPPPPMPGSGIPPPPPMLGSGIPPPPPMPGSGIPPPPPMPGSGIPPPPPPPGFSATPPPPPPPGFPGSPMYNFPSAQVYIVRKPAIVPKTPMKPLYWTRIQMNTPVASKQESECLWDNLEETPLESWDEFEELFSKPVTKKKTSDEKPKTAQSK</sequence>
<evidence type="ECO:0000256" key="1">
    <source>
        <dbReference type="SAM" id="MobiDB-lite"/>
    </source>
</evidence>
<dbReference type="InterPro" id="IPR051412">
    <property type="entry name" value="Formin_Homology_Diaphanous_sf"/>
</dbReference>
<dbReference type="GO" id="GO:0030041">
    <property type="term" value="P:actin filament polymerization"/>
    <property type="evidence" value="ECO:0007669"/>
    <property type="project" value="TreeGrafter"/>
</dbReference>